<name>A0A9D4RDF4_DREPO</name>
<comment type="caution">
    <text evidence="1">The sequence shown here is derived from an EMBL/GenBank/DDBJ whole genome shotgun (WGS) entry which is preliminary data.</text>
</comment>
<dbReference type="EMBL" id="JAIWYP010000002">
    <property type="protein sequence ID" value="KAH3864209.1"/>
    <property type="molecule type" value="Genomic_DNA"/>
</dbReference>
<accession>A0A9D4RDF4</accession>
<sequence length="102" mass="11638">MNHFQAKCRTSVHMVQDENAELESDEFWLAQFDSRTRGIATMVVNDCNVKFQVDTGAEINTTNQKFVRKSQVKGSVSTLRMWNKTTMKPLGEVTLPVKKSKN</sequence>
<dbReference type="InterPro" id="IPR021109">
    <property type="entry name" value="Peptidase_aspartic_dom_sf"/>
</dbReference>
<organism evidence="1 2">
    <name type="scientific">Dreissena polymorpha</name>
    <name type="common">Zebra mussel</name>
    <name type="synonym">Mytilus polymorpha</name>
    <dbReference type="NCBI Taxonomy" id="45954"/>
    <lineage>
        <taxon>Eukaryota</taxon>
        <taxon>Metazoa</taxon>
        <taxon>Spiralia</taxon>
        <taxon>Lophotrochozoa</taxon>
        <taxon>Mollusca</taxon>
        <taxon>Bivalvia</taxon>
        <taxon>Autobranchia</taxon>
        <taxon>Heteroconchia</taxon>
        <taxon>Euheterodonta</taxon>
        <taxon>Imparidentia</taxon>
        <taxon>Neoheterodontei</taxon>
        <taxon>Myida</taxon>
        <taxon>Dreissenoidea</taxon>
        <taxon>Dreissenidae</taxon>
        <taxon>Dreissena</taxon>
    </lineage>
</organism>
<reference evidence="1" key="1">
    <citation type="journal article" date="2019" name="bioRxiv">
        <title>The Genome of the Zebra Mussel, Dreissena polymorpha: A Resource for Invasive Species Research.</title>
        <authorList>
            <person name="McCartney M.A."/>
            <person name="Auch B."/>
            <person name="Kono T."/>
            <person name="Mallez S."/>
            <person name="Zhang Y."/>
            <person name="Obille A."/>
            <person name="Becker A."/>
            <person name="Abrahante J.E."/>
            <person name="Garbe J."/>
            <person name="Badalamenti J.P."/>
            <person name="Herman A."/>
            <person name="Mangelson H."/>
            <person name="Liachko I."/>
            <person name="Sullivan S."/>
            <person name="Sone E.D."/>
            <person name="Koren S."/>
            <person name="Silverstein K.A.T."/>
            <person name="Beckman K.B."/>
            <person name="Gohl D.M."/>
        </authorList>
    </citation>
    <scope>NUCLEOTIDE SEQUENCE</scope>
    <source>
        <strain evidence="1">Duluth1</strain>
        <tissue evidence="1">Whole animal</tissue>
    </source>
</reference>
<dbReference type="Proteomes" id="UP000828390">
    <property type="component" value="Unassembled WGS sequence"/>
</dbReference>
<evidence type="ECO:0000313" key="2">
    <source>
        <dbReference type="Proteomes" id="UP000828390"/>
    </source>
</evidence>
<dbReference type="AlphaFoldDB" id="A0A9D4RDF4"/>
<gene>
    <name evidence="1" type="ORF">DPMN_027225</name>
</gene>
<reference evidence="1" key="2">
    <citation type="submission" date="2020-11" db="EMBL/GenBank/DDBJ databases">
        <authorList>
            <person name="McCartney M.A."/>
            <person name="Auch B."/>
            <person name="Kono T."/>
            <person name="Mallez S."/>
            <person name="Becker A."/>
            <person name="Gohl D.M."/>
            <person name="Silverstein K.A.T."/>
            <person name="Koren S."/>
            <person name="Bechman K.B."/>
            <person name="Herman A."/>
            <person name="Abrahante J.E."/>
            <person name="Garbe J."/>
        </authorList>
    </citation>
    <scope>NUCLEOTIDE SEQUENCE</scope>
    <source>
        <strain evidence="1">Duluth1</strain>
        <tissue evidence="1">Whole animal</tissue>
    </source>
</reference>
<dbReference type="SUPFAM" id="SSF50630">
    <property type="entry name" value="Acid proteases"/>
    <property type="match status" value="1"/>
</dbReference>
<keyword evidence="2" id="KW-1185">Reference proteome</keyword>
<evidence type="ECO:0000313" key="1">
    <source>
        <dbReference type="EMBL" id="KAH3864209.1"/>
    </source>
</evidence>
<proteinExistence type="predicted"/>
<protein>
    <submittedName>
        <fullName evidence="1">Uncharacterized protein</fullName>
    </submittedName>
</protein>